<dbReference type="InterPro" id="IPR054728">
    <property type="entry name" value="RsmB-like_ferredoxin"/>
</dbReference>
<keyword evidence="7 13" id="KW-0808">Transferase</keyword>
<evidence type="ECO:0000256" key="5">
    <source>
        <dbReference type="ARBA" id="ARBA00022552"/>
    </source>
</evidence>
<dbReference type="Pfam" id="PF01189">
    <property type="entry name" value="Methyltr_RsmB-F"/>
    <property type="match status" value="1"/>
</dbReference>
<evidence type="ECO:0000256" key="10">
    <source>
        <dbReference type="ARBA" id="ARBA00030399"/>
    </source>
</evidence>
<dbReference type="InterPro" id="IPR001678">
    <property type="entry name" value="MeTrfase_RsmB-F_NOP2_dom"/>
</dbReference>
<dbReference type="Gene3D" id="1.10.940.10">
    <property type="entry name" value="NusB-like"/>
    <property type="match status" value="1"/>
</dbReference>
<dbReference type="GO" id="GO:0032259">
    <property type="term" value="P:methylation"/>
    <property type="evidence" value="ECO:0007669"/>
    <property type="project" value="UniProtKB-KW"/>
</dbReference>
<name>A0ABW4KQS4_9BURK</name>
<evidence type="ECO:0000256" key="2">
    <source>
        <dbReference type="ARBA" id="ARBA00004496"/>
    </source>
</evidence>
<feature type="active site" description="Nucleophile" evidence="13">
    <location>
        <position position="389"/>
    </location>
</feature>
<gene>
    <name evidence="15" type="primary">rsmB</name>
    <name evidence="15" type="ORF">ACFSF0_02350</name>
</gene>
<comment type="function">
    <text evidence="1">Specifically methylates the cytosine at position 967 (m5C967) of 16S rRNA.</text>
</comment>
<dbReference type="PANTHER" id="PTHR22807">
    <property type="entry name" value="NOP2 YEAST -RELATED NOL1/NOP2/FMU SUN DOMAIN-CONTAINING"/>
    <property type="match status" value="1"/>
</dbReference>
<evidence type="ECO:0000256" key="6">
    <source>
        <dbReference type="ARBA" id="ARBA00022603"/>
    </source>
</evidence>
<accession>A0ABW4KQS4</accession>
<comment type="caution">
    <text evidence="15">The sequence shown here is derived from an EMBL/GenBank/DDBJ whole genome shotgun (WGS) entry which is preliminary data.</text>
</comment>
<keyword evidence="9 13" id="KW-0694">RNA-binding</keyword>
<feature type="domain" description="SAM-dependent MTase RsmB/NOP-type" evidence="14">
    <location>
        <begin position="177"/>
        <end position="448"/>
    </location>
</feature>
<dbReference type="SUPFAM" id="SSF48013">
    <property type="entry name" value="NusB-like"/>
    <property type="match status" value="1"/>
</dbReference>
<feature type="binding site" evidence="13">
    <location>
        <position position="336"/>
    </location>
    <ligand>
        <name>S-adenosyl-L-methionine</name>
        <dbReference type="ChEBI" id="CHEBI:59789"/>
    </ligand>
</feature>
<dbReference type="GO" id="GO:0008168">
    <property type="term" value="F:methyltransferase activity"/>
    <property type="evidence" value="ECO:0007669"/>
    <property type="project" value="UniProtKB-KW"/>
</dbReference>
<keyword evidence="8 13" id="KW-0949">S-adenosyl-L-methionine</keyword>
<proteinExistence type="inferred from homology"/>
<comment type="similarity">
    <text evidence="13">Belongs to the class I-like SAM-binding methyltransferase superfamily. RsmB/NOP family.</text>
</comment>
<evidence type="ECO:0000313" key="15">
    <source>
        <dbReference type="EMBL" id="MFD1709437.1"/>
    </source>
</evidence>
<dbReference type="RefSeq" id="WP_147912737.1">
    <property type="nucleotide sequence ID" value="NZ_JBHUEJ010000006.1"/>
</dbReference>
<feature type="binding site" evidence="13">
    <location>
        <begin position="268"/>
        <end position="274"/>
    </location>
    <ligand>
        <name>S-adenosyl-L-methionine</name>
        <dbReference type="ChEBI" id="CHEBI:59789"/>
    </ligand>
</feature>
<dbReference type="NCBIfam" id="NF008149">
    <property type="entry name" value="PRK10901.1"/>
    <property type="match status" value="1"/>
</dbReference>
<evidence type="ECO:0000313" key="16">
    <source>
        <dbReference type="Proteomes" id="UP001597304"/>
    </source>
</evidence>
<sequence length="450" mass="48598">MEKTPDVPQASPHSPALWRQLQWTAKLVQDVQDVQAGRSLATTIDQVPGELRSGVQALTFHTLRHLGAAAALRDQLVARRPSAAVDALLLTALALMLPAPGVRHPPHTLVDQAVEAAKKDKATRHQAGLLNAVLRRLGRERERLFLAVRDDLGARWNHPKWWIERVQADHPAAWQAILEQAQQPAPMVLRVNTLRSSTDAVLTTLDQHGIEAVRLDGNGIALARPMPVAAIPGFAEGMLSVQSAAAQMAAPLLMSGLSVDSPRVLDACAAPGGKTAHILELSPSAQVTALEVDARRAERIGSTLSRLGLQADIRVADAGLVSDWWDGIPFDRIMLDAPCSASGIVRRHPDIRWLRRATDIHQLANQQDRLLAAMWPVLAVGGRLLYATCSVFHEEGIDRIQAFLSRHMDAGWLPSPGHLIPSGAGAGLSSGENAACDDGFFYALLEKRAA</sequence>
<dbReference type="SUPFAM" id="SSF53335">
    <property type="entry name" value="S-adenosyl-L-methionine-dependent methyltransferases"/>
    <property type="match status" value="1"/>
</dbReference>
<keyword evidence="16" id="KW-1185">Reference proteome</keyword>
<dbReference type="CDD" id="cd02440">
    <property type="entry name" value="AdoMet_MTases"/>
    <property type="match status" value="1"/>
</dbReference>
<dbReference type="InterPro" id="IPR006027">
    <property type="entry name" value="NusB_RsmB_TIM44"/>
</dbReference>
<dbReference type="InterPro" id="IPR029063">
    <property type="entry name" value="SAM-dependent_MTases_sf"/>
</dbReference>
<reference evidence="16" key="1">
    <citation type="journal article" date="2019" name="Int. J. Syst. Evol. Microbiol.">
        <title>The Global Catalogue of Microorganisms (GCM) 10K type strain sequencing project: providing services to taxonomists for standard genome sequencing and annotation.</title>
        <authorList>
            <consortium name="The Broad Institute Genomics Platform"/>
            <consortium name="The Broad Institute Genome Sequencing Center for Infectious Disease"/>
            <person name="Wu L."/>
            <person name="Ma J."/>
        </authorList>
    </citation>
    <scope>NUCLEOTIDE SEQUENCE [LARGE SCALE GENOMIC DNA]</scope>
    <source>
        <strain evidence="16">LMG 29247</strain>
    </source>
</reference>
<dbReference type="Pfam" id="PF22458">
    <property type="entry name" value="RsmF-B_ferredox"/>
    <property type="match status" value="1"/>
</dbReference>
<evidence type="ECO:0000259" key="14">
    <source>
        <dbReference type="PROSITE" id="PS51686"/>
    </source>
</evidence>
<dbReference type="EMBL" id="JBHUEJ010000006">
    <property type="protein sequence ID" value="MFD1709437.1"/>
    <property type="molecule type" value="Genomic_DNA"/>
</dbReference>
<evidence type="ECO:0000256" key="4">
    <source>
        <dbReference type="ARBA" id="ARBA00022490"/>
    </source>
</evidence>
<keyword evidence="4" id="KW-0963">Cytoplasm</keyword>
<evidence type="ECO:0000256" key="1">
    <source>
        <dbReference type="ARBA" id="ARBA00002724"/>
    </source>
</evidence>
<dbReference type="InterPro" id="IPR023267">
    <property type="entry name" value="RCMT"/>
</dbReference>
<dbReference type="Gene3D" id="3.40.50.150">
    <property type="entry name" value="Vaccinia Virus protein VP39"/>
    <property type="match status" value="1"/>
</dbReference>
<dbReference type="InterPro" id="IPR035926">
    <property type="entry name" value="NusB-like_sf"/>
</dbReference>
<evidence type="ECO:0000256" key="13">
    <source>
        <dbReference type="PROSITE-ProRule" id="PRU01023"/>
    </source>
</evidence>
<feature type="binding site" evidence="13">
    <location>
        <position position="317"/>
    </location>
    <ligand>
        <name>S-adenosyl-L-methionine</name>
        <dbReference type="ChEBI" id="CHEBI:59789"/>
    </ligand>
</feature>
<evidence type="ECO:0000256" key="7">
    <source>
        <dbReference type="ARBA" id="ARBA00022679"/>
    </source>
</evidence>
<dbReference type="PROSITE" id="PS51686">
    <property type="entry name" value="SAM_MT_RSMB_NOP"/>
    <property type="match status" value="1"/>
</dbReference>
<organism evidence="15 16">
    <name type="scientific">Ottowia flava</name>
    <dbReference type="NCBI Taxonomy" id="2675430"/>
    <lineage>
        <taxon>Bacteria</taxon>
        <taxon>Pseudomonadati</taxon>
        <taxon>Pseudomonadota</taxon>
        <taxon>Betaproteobacteria</taxon>
        <taxon>Burkholderiales</taxon>
        <taxon>Comamonadaceae</taxon>
        <taxon>Ottowia</taxon>
    </lineage>
</organism>
<dbReference type="Pfam" id="PF01029">
    <property type="entry name" value="NusB"/>
    <property type="match status" value="1"/>
</dbReference>
<evidence type="ECO:0000256" key="9">
    <source>
        <dbReference type="ARBA" id="ARBA00022884"/>
    </source>
</evidence>
<comment type="subcellular location">
    <subcellularLocation>
        <location evidence="2">Cytoplasm</location>
    </subcellularLocation>
</comment>
<protein>
    <recommendedName>
        <fullName evidence="3">16S rRNA (cytosine(967)-C(5))-methyltransferase</fullName>
        <ecNumber evidence="3">2.1.1.176</ecNumber>
    </recommendedName>
    <alternativeName>
        <fullName evidence="10">16S rRNA m5C967 methyltransferase</fullName>
    </alternativeName>
    <alternativeName>
        <fullName evidence="11">rRNA (cytosine-C(5)-)-methyltransferase RsmB</fullName>
    </alternativeName>
</protein>
<dbReference type="EC" id="2.1.1.176" evidence="3"/>
<comment type="catalytic activity">
    <reaction evidence="12">
        <text>cytidine(967) in 16S rRNA + S-adenosyl-L-methionine = 5-methylcytidine(967) in 16S rRNA + S-adenosyl-L-homocysteine + H(+)</text>
        <dbReference type="Rhea" id="RHEA:42748"/>
        <dbReference type="Rhea" id="RHEA-COMP:10219"/>
        <dbReference type="Rhea" id="RHEA-COMP:10220"/>
        <dbReference type="ChEBI" id="CHEBI:15378"/>
        <dbReference type="ChEBI" id="CHEBI:57856"/>
        <dbReference type="ChEBI" id="CHEBI:59789"/>
        <dbReference type="ChEBI" id="CHEBI:74483"/>
        <dbReference type="ChEBI" id="CHEBI:82748"/>
        <dbReference type="EC" id="2.1.1.176"/>
    </reaction>
</comment>
<dbReference type="PRINTS" id="PR02008">
    <property type="entry name" value="RCMTFAMILY"/>
</dbReference>
<dbReference type="InterPro" id="IPR004573">
    <property type="entry name" value="rRNA_ssu_MeTfrase_B"/>
</dbReference>
<evidence type="ECO:0000256" key="11">
    <source>
        <dbReference type="ARBA" id="ARBA00031088"/>
    </source>
</evidence>
<keyword evidence="5" id="KW-0698">rRNA processing</keyword>
<evidence type="ECO:0000256" key="8">
    <source>
        <dbReference type="ARBA" id="ARBA00022691"/>
    </source>
</evidence>
<dbReference type="PANTHER" id="PTHR22807:SF61">
    <property type="entry name" value="NOL1_NOP2_SUN FAMILY PROTEIN _ ANTITERMINATION NUSB DOMAIN-CONTAINING PROTEIN"/>
    <property type="match status" value="1"/>
</dbReference>
<evidence type="ECO:0000256" key="3">
    <source>
        <dbReference type="ARBA" id="ARBA00012140"/>
    </source>
</evidence>
<evidence type="ECO:0000256" key="12">
    <source>
        <dbReference type="ARBA" id="ARBA00047283"/>
    </source>
</evidence>
<dbReference type="NCBIfam" id="TIGR00563">
    <property type="entry name" value="rsmB"/>
    <property type="match status" value="1"/>
</dbReference>
<dbReference type="Gene3D" id="3.30.70.1170">
    <property type="entry name" value="Sun protein, domain 3"/>
    <property type="match status" value="1"/>
</dbReference>
<feature type="binding site" evidence="13">
    <location>
        <position position="291"/>
    </location>
    <ligand>
        <name>S-adenosyl-L-methionine</name>
        <dbReference type="ChEBI" id="CHEBI:59789"/>
    </ligand>
</feature>
<dbReference type="Proteomes" id="UP001597304">
    <property type="component" value="Unassembled WGS sequence"/>
</dbReference>
<dbReference type="InterPro" id="IPR049560">
    <property type="entry name" value="MeTrfase_RsmB-F_NOP2_cat"/>
</dbReference>
<keyword evidence="6 13" id="KW-0489">Methyltransferase</keyword>